<dbReference type="KEGG" id="ske:Sked_16480"/>
<dbReference type="STRING" id="446469.Sked_16480"/>
<dbReference type="Proteomes" id="UP000000322">
    <property type="component" value="Chromosome"/>
</dbReference>
<gene>
    <name evidence="2" type="ordered locus">Sked_16480</name>
</gene>
<dbReference type="HOGENOM" id="CLU_1601538_0_0_11"/>
<keyword evidence="3" id="KW-1185">Reference proteome</keyword>
<evidence type="ECO:0000256" key="1">
    <source>
        <dbReference type="SAM" id="MobiDB-lite"/>
    </source>
</evidence>
<protein>
    <submittedName>
        <fullName evidence="2">Uncharacterized protein</fullName>
    </submittedName>
</protein>
<feature type="compositionally biased region" description="Basic and acidic residues" evidence="1">
    <location>
        <begin position="142"/>
        <end position="159"/>
    </location>
</feature>
<evidence type="ECO:0000313" key="3">
    <source>
        <dbReference type="Proteomes" id="UP000000322"/>
    </source>
</evidence>
<accession>D1BGK6</accession>
<dbReference type="AlphaFoldDB" id="D1BGK6"/>
<name>D1BGK6_SANKS</name>
<feature type="region of interest" description="Disordered" evidence="1">
    <location>
        <begin position="142"/>
        <end position="166"/>
    </location>
</feature>
<proteinExistence type="predicted"/>
<sequence length="166" mass="18524">MVPVALTSVALLAQQILNNRRDAERDARARAEQARERDQEAHASVLRALYGLWRPVEDWYRLSVGFGHDSEFLSLASVPDLSFDRSEIDEAMSRLSVLVKPEISDLATEAYWEVLQAAKLRSLTETGAGGAEAGVTLGQLRNQRERTRAARKKYAESARRTTSLVP</sequence>
<organism evidence="2 3">
    <name type="scientific">Sanguibacter keddieii (strain ATCC 51767 / DSM 10542 / NCFB 3025 / ST-74)</name>
    <dbReference type="NCBI Taxonomy" id="446469"/>
    <lineage>
        <taxon>Bacteria</taxon>
        <taxon>Bacillati</taxon>
        <taxon>Actinomycetota</taxon>
        <taxon>Actinomycetes</taxon>
        <taxon>Micrococcales</taxon>
        <taxon>Sanguibacteraceae</taxon>
        <taxon>Sanguibacter</taxon>
    </lineage>
</organism>
<dbReference type="EMBL" id="CP001819">
    <property type="protein sequence ID" value="ACZ21583.1"/>
    <property type="molecule type" value="Genomic_DNA"/>
</dbReference>
<evidence type="ECO:0000313" key="2">
    <source>
        <dbReference type="EMBL" id="ACZ21583.1"/>
    </source>
</evidence>
<reference evidence="2 3" key="1">
    <citation type="journal article" date="2009" name="Stand. Genomic Sci.">
        <title>Complete genome sequence of Sanguibacter keddieii type strain (ST-74).</title>
        <authorList>
            <person name="Ivanova N."/>
            <person name="Sikorski J."/>
            <person name="Sims D."/>
            <person name="Brettin T."/>
            <person name="Detter J.C."/>
            <person name="Han C."/>
            <person name="Lapidus A."/>
            <person name="Copeland A."/>
            <person name="Glavina Del Rio T."/>
            <person name="Nolan M."/>
            <person name="Chen F."/>
            <person name="Lucas S."/>
            <person name="Tice H."/>
            <person name="Cheng J.F."/>
            <person name="Bruce D."/>
            <person name="Goodwin L."/>
            <person name="Pitluck S."/>
            <person name="Pati A."/>
            <person name="Mavromatis K."/>
            <person name="Chen A."/>
            <person name="Palaniappan K."/>
            <person name="D'haeseleer P."/>
            <person name="Chain P."/>
            <person name="Bristow J."/>
            <person name="Eisen J.A."/>
            <person name="Markowitz V."/>
            <person name="Hugenholtz P."/>
            <person name="Goker M."/>
            <person name="Pukall R."/>
            <person name="Klenk H.P."/>
            <person name="Kyrpides N.C."/>
        </authorList>
    </citation>
    <scope>NUCLEOTIDE SEQUENCE [LARGE SCALE GENOMIC DNA]</scope>
    <source>
        <strain evidence="3">ATCC 51767 / DSM 10542 / NCFB 3025 / ST-74</strain>
    </source>
</reference>